<evidence type="ECO:0000313" key="1">
    <source>
        <dbReference type="EMBL" id="GBC59864.1"/>
    </source>
</evidence>
<keyword evidence="2" id="KW-1185">Reference proteome</keyword>
<dbReference type="EMBL" id="BEXT01000001">
    <property type="protein sequence ID" value="GBC59864.1"/>
    <property type="molecule type" value="Genomic_DNA"/>
</dbReference>
<sequence>MDLKQKGSEANVGSFKQLMVSMKWTTAADFDLAAAYETKEGKQGLIYFGEMGDLNGFPFMQLSGDEGVGDQGGDNEETMRITKLDDMKYVWLLCWDYGKVQEGGAARFNDSDVSLTVLDDKGTAHDVLLDTGDMGNVALLATIDNASPIGAKLINSSKAGTLKGLKTLQQLIDIING</sequence>
<dbReference type="Proteomes" id="UP000288096">
    <property type="component" value="Unassembled WGS sequence"/>
</dbReference>
<gene>
    <name evidence="1" type="ORF">DENIS_0805</name>
</gene>
<comment type="caution">
    <text evidence="1">The sequence shown here is derived from an EMBL/GenBank/DDBJ whole genome shotgun (WGS) entry which is preliminary data.</text>
</comment>
<proteinExistence type="predicted"/>
<dbReference type="OrthoDB" id="5624520at2"/>
<reference evidence="2" key="1">
    <citation type="submission" date="2017-11" db="EMBL/GenBank/DDBJ databases">
        <authorList>
            <person name="Watanabe M."/>
            <person name="Kojima H."/>
        </authorList>
    </citation>
    <scope>NUCLEOTIDE SEQUENCE [LARGE SCALE GENOMIC DNA]</scope>
    <source>
        <strain evidence="2">Tokyo 01</strain>
    </source>
</reference>
<name>A0A401FSC2_9BACT</name>
<organism evidence="1 2">
    <name type="scientific">Desulfonema ishimotonii</name>
    <dbReference type="NCBI Taxonomy" id="45657"/>
    <lineage>
        <taxon>Bacteria</taxon>
        <taxon>Pseudomonadati</taxon>
        <taxon>Thermodesulfobacteriota</taxon>
        <taxon>Desulfobacteria</taxon>
        <taxon>Desulfobacterales</taxon>
        <taxon>Desulfococcaceae</taxon>
        <taxon>Desulfonema</taxon>
    </lineage>
</organism>
<accession>A0A401FSC2</accession>
<evidence type="ECO:0000313" key="2">
    <source>
        <dbReference type="Proteomes" id="UP000288096"/>
    </source>
</evidence>
<reference evidence="2" key="2">
    <citation type="submission" date="2019-01" db="EMBL/GenBank/DDBJ databases">
        <title>Genome sequence of Desulfonema ishimotonii strain Tokyo 01.</title>
        <authorList>
            <person name="Fukui M."/>
        </authorList>
    </citation>
    <scope>NUCLEOTIDE SEQUENCE [LARGE SCALE GENOMIC DNA]</scope>
    <source>
        <strain evidence="2">Tokyo 01</strain>
    </source>
</reference>
<dbReference type="RefSeq" id="WP_124327338.1">
    <property type="nucleotide sequence ID" value="NZ_BEXT01000001.1"/>
</dbReference>
<dbReference type="AlphaFoldDB" id="A0A401FSC2"/>
<protein>
    <recommendedName>
        <fullName evidence="3">TerD domain-containing protein</fullName>
    </recommendedName>
</protein>
<evidence type="ECO:0008006" key="3">
    <source>
        <dbReference type="Google" id="ProtNLM"/>
    </source>
</evidence>